<dbReference type="InterPro" id="IPR050893">
    <property type="entry name" value="Sugar_PTS"/>
</dbReference>
<evidence type="ECO:0000313" key="29">
    <source>
        <dbReference type="EMBL" id="MCC2175925.1"/>
    </source>
</evidence>
<reference evidence="29 30" key="1">
    <citation type="submission" date="2021-10" db="EMBL/GenBank/DDBJ databases">
        <title>Anaerobic single-cell dispensing facilitates the cultivation of human gut bacteria.</title>
        <authorList>
            <person name="Afrizal A."/>
        </authorList>
    </citation>
    <scope>NUCLEOTIDE SEQUENCE [LARGE SCALE GENOMIC DNA]</scope>
    <source>
        <strain evidence="29 30">CLA-AA-H270</strain>
    </source>
</reference>
<dbReference type="GeneID" id="98661279"/>
<keyword evidence="16 25" id="KW-0812">Transmembrane</keyword>
<dbReference type="InterPro" id="IPR003501">
    <property type="entry name" value="PTS_EIIB_2/3"/>
</dbReference>
<dbReference type="NCBIfam" id="NF011663">
    <property type="entry name" value="PRK15083.1"/>
    <property type="match status" value="1"/>
</dbReference>
<evidence type="ECO:0000313" key="30">
    <source>
        <dbReference type="Proteomes" id="UP001298753"/>
    </source>
</evidence>
<keyword evidence="9" id="KW-0813">Transport</keyword>
<dbReference type="CDD" id="cd00211">
    <property type="entry name" value="PTS_IIA_fru"/>
    <property type="match status" value="1"/>
</dbReference>
<evidence type="ECO:0000256" key="8">
    <source>
        <dbReference type="ARBA" id="ARBA00021825"/>
    </source>
</evidence>
<feature type="transmembrane region" description="Helical" evidence="25">
    <location>
        <begin position="153"/>
        <end position="177"/>
    </location>
</feature>
<dbReference type="EMBL" id="JAJEPX010000003">
    <property type="protein sequence ID" value="MCC2175925.1"/>
    <property type="molecule type" value="Genomic_DNA"/>
</dbReference>
<evidence type="ECO:0000256" key="18">
    <source>
        <dbReference type="ARBA" id="ARBA00022989"/>
    </source>
</evidence>
<dbReference type="GO" id="GO:0009401">
    <property type="term" value="P:phosphoenolpyruvate-dependent sugar phosphotransferase system"/>
    <property type="evidence" value="ECO:0007669"/>
    <property type="project" value="UniProtKB-KW"/>
</dbReference>
<dbReference type="PROSITE" id="PS00372">
    <property type="entry name" value="PTS_EIIA_TYPE_2_HIS"/>
    <property type="match status" value="1"/>
</dbReference>
<evidence type="ECO:0000256" key="12">
    <source>
        <dbReference type="ARBA" id="ARBA00022553"/>
    </source>
</evidence>
<feature type="transmembrane region" description="Helical" evidence="25">
    <location>
        <begin position="209"/>
        <end position="230"/>
    </location>
</feature>
<dbReference type="PROSITE" id="PS51104">
    <property type="entry name" value="PTS_EIIC_TYPE_2"/>
    <property type="match status" value="1"/>
</dbReference>
<dbReference type="Gene3D" id="3.40.50.2300">
    <property type="match status" value="1"/>
</dbReference>
<sequence>MKNAISRFGKFLSGMVMPNIGAFIAWGFLTALFIEKGWFPNERLSSMVSPMLSYLLPILIAGQGGYMVAKERGRVIACIAVIGCICGSDYTMLMGAMVMGPLAGWVIKQFDNRVEEHIPAGFEMLVHNFSIGILGMLLAILGYYVIGPFMTAILTVLTAGVDFLVSHSLLPLVSIFIEPAKVLFLNNAINHGIFNPIGVSQAAEAGRSIMYMLETNPGPGLGVLLAYCLFCKDKTTRQSAPGAVVIHLLGGIHEIYFPYILMNPVIILAPIAGNFCAILFYTMTGTGLSGPASPGSIIAYMAMAPRDSVLTVFIGVVLAAAVSFVLSSVILKATSGNAQNLSEAQAKMQDMKAQAKGEAPAAIESAPVNAGDVHKIVFSCDAGMGSSAMGATKFHNRIKAERPELIVTNSSVDNVPADADIVVCQRVLTERARRSAPQAQIITIDNFLADPNLDTLYQTLTAAPAAKAAAPETTDELAAQDQGLVIQAEDIQLGLPSVDKETAIRAAGALLAKRGYVDADYADAMVEREKLVTTYMGMGVAIPHGTSEKKSTVKKSGVVMLQYPDGVDFGDEKAYLIFGIAGVGDAHLDLLAHVCEVLEDEEALEMMKKTPDIKFVLTHLQ</sequence>
<dbReference type="InterPro" id="IPR003352">
    <property type="entry name" value="PTS_EIIC"/>
</dbReference>
<dbReference type="Pfam" id="PF00359">
    <property type="entry name" value="PTS_EIIA_2"/>
    <property type="match status" value="1"/>
</dbReference>
<dbReference type="GO" id="GO:0022872">
    <property type="term" value="F:protein-N(PI)-phosphohistidine-mannitol phosphotransferase system transmembrane transporter activity"/>
    <property type="evidence" value="ECO:0007669"/>
    <property type="project" value="InterPro"/>
</dbReference>
<feature type="transmembrane region" description="Helical" evidence="25">
    <location>
        <begin position="51"/>
        <end position="69"/>
    </location>
</feature>
<dbReference type="InterPro" id="IPR016152">
    <property type="entry name" value="PTrfase/Anion_transptr"/>
</dbReference>
<evidence type="ECO:0000256" key="20">
    <source>
        <dbReference type="ARBA" id="ARBA00029908"/>
    </source>
</evidence>
<dbReference type="InterPro" id="IPR013014">
    <property type="entry name" value="PTS_EIIC_2"/>
</dbReference>
<dbReference type="PROSITE" id="PS51094">
    <property type="entry name" value="PTS_EIIA_TYPE_2"/>
    <property type="match status" value="1"/>
</dbReference>
<evidence type="ECO:0000256" key="1">
    <source>
        <dbReference type="ARBA" id="ARBA00001655"/>
    </source>
</evidence>
<evidence type="ECO:0000256" key="5">
    <source>
        <dbReference type="ARBA" id="ARBA00011909"/>
    </source>
</evidence>
<comment type="catalytic activity">
    <reaction evidence="1">
        <text>D-mannitol(out) + N(pros)-phospho-L-histidyl-[protein] = D-mannitol 1-phosphate(in) + L-histidyl-[protein]</text>
        <dbReference type="Rhea" id="RHEA:33363"/>
        <dbReference type="Rhea" id="RHEA-COMP:9745"/>
        <dbReference type="Rhea" id="RHEA-COMP:9746"/>
        <dbReference type="ChEBI" id="CHEBI:16899"/>
        <dbReference type="ChEBI" id="CHEBI:29979"/>
        <dbReference type="ChEBI" id="CHEBI:61381"/>
        <dbReference type="ChEBI" id="CHEBI:64837"/>
        <dbReference type="EC" id="2.7.1.197"/>
    </reaction>
</comment>
<dbReference type="CDD" id="cd05567">
    <property type="entry name" value="PTS_IIB_mannitol"/>
    <property type="match status" value="1"/>
</dbReference>
<feature type="transmembrane region" description="Helical" evidence="25">
    <location>
        <begin position="20"/>
        <end position="39"/>
    </location>
</feature>
<dbReference type="SUPFAM" id="SSF52794">
    <property type="entry name" value="PTS system IIB component-like"/>
    <property type="match status" value="1"/>
</dbReference>
<name>A0AAW4VSW6_9FIRM</name>
<dbReference type="Pfam" id="PF02378">
    <property type="entry name" value="PTS_EIIC"/>
    <property type="match status" value="1"/>
</dbReference>
<accession>A0AAW4VSW6</accession>
<evidence type="ECO:0000256" key="2">
    <source>
        <dbReference type="ARBA" id="ARBA00002434"/>
    </source>
</evidence>
<dbReference type="PANTHER" id="PTHR30181">
    <property type="entry name" value="MANNITOL PERMEASE IIC COMPONENT"/>
    <property type="match status" value="1"/>
</dbReference>
<evidence type="ECO:0000256" key="24">
    <source>
        <dbReference type="ARBA" id="ARBA00033349"/>
    </source>
</evidence>
<evidence type="ECO:0000256" key="6">
    <source>
        <dbReference type="ARBA" id="ARBA00014783"/>
    </source>
</evidence>
<evidence type="ECO:0000256" key="17">
    <source>
        <dbReference type="ARBA" id="ARBA00022777"/>
    </source>
</evidence>
<dbReference type="PANTHER" id="PTHR30181:SF2">
    <property type="entry name" value="PTS SYSTEM MANNITOL-SPECIFIC EIICBA COMPONENT"/>
    <property type="match status" value="1"/>
</dbReference>
<dbReference type="InterPro" id="IPR002178">
    <property type="entry name" value="PTS_EIIA_type-2_dom"/>
</dbReference>
<keyword evidence="10" id="KW-1003">Cell membrane</keyword>
<feature type="transmembrane region" description="Helical" evidence="25">
    <location>
        <begin position="267"/>
        <end position="288"/>
    </location>
</feature>
<dbReference type="InterPro" id="IPR004718">
    <property type="entry name" value="PTS_IIC_mtl"/>
</dbReference>
<organism evidence="29 30">
    <name type="scientific">Agathobaculum butyriciproducens</name>
    <dbReference type="NCBI Taxonomy" id="1628085"/>
    <lineage>
        <taxon>Bacteria</taxon>
        <taxon>Bacillati</taxon>
        <taxon>Bacillota</taxon>
        <taxon>Clostridia</taxon>
        <taxon>Eubacteriales</taxon>
        <taxon>Butyricicoccaceae</taxon>
        <taxon>Agathobaculum</taxon>
    </lineage>
</organism>
<evidence type="ECO:0000256" key="19">
    <source>
        <dbReference type="ARBA" id="ARBA00023136"/>
    </source>
</evidence>
<dbReference type="InterPro" id="IPR029503">
    <property type="entry name" value="PTS_EIIB_mannitol"/>
</dbReference>
<evidence type="ECO:0000256" key="10">
    <source>
        <dbReference type="ARBA" id="ARBA00022475"/>
    </source>
</evidence>
<evidence type="ECO:0000256" key="15">
    <source>
        <dbReference type="ARBA" id="ARBA00022683"/>
    </source>
</evidence>
<evidence type="ECO:0000256" key="16">
    <source>
        <dbReference type="ARBA" id="ARBA00022692"/>
    </source>
</evidence>
<dbReference type="RefSeq" id="WP_227600075.1">
    <property type="nucleotide sequence ID" value="NZ_JAJEPX010000003.1"/>
</dbReference>
<keyword evidence="11" id="KW-0997">Cell inner membrane</keyword>
<evidence type="ECO:0000256" key="22">
    <source>
        <dbReference type="ARBA" id="ARBA00030956"/>
    </source>
</evidence>
<evidence type="ECO:0000256" key="23">
    <source>
        <dbReference type="ARBA" id="ARBA00030962"/>
    </source>
</evidence>
<dbReference type="Proteomes" id="UP001298753">
    <property type="component" value="Unassembled WGS sequence"/>
</dbReference>
<evidence type="ECO:0000259" key="28">
    <source>
        <dbReference type="PROSITE" id="PS51104"/>
    </source>
</evidence>
<keyword evidence="17" id="KW-0418">Kinase</keyword>
<evidence type="ECO:0000256" key="3">
    <source>
        <dbReference type="ARBA" id="ARBA00004429"/>
    </source>
</evidence>
<dbReference type="Gene3D" id="3.40.930.10">
    <property type="entry name" value="Mannitol-specific EII, Chain A"/>
    <property type="match status" value="1"/>
</dbReference>
<dbReference type="GO" id="GO:0090563">
    <property type="term" value="F:protein-phosphocysteine-sugar phosphotransferase activity"/>
    <property type="evidence" value="ECO:0007669"/>
    <property type="project" value="TreeGrafter"/>
</dbReference>
<feature type="transmembrane region" description="Helical" evidence="25">
    <location>
        <begin position="125"/>
        <end position="146"/>
    </location>
</feature>
<dbReference type="GO" id="GO:0005886">
    <property type="term" value="C:plasma membrane"/>
    <property type="evidence" value="ECO:0007669"/>
    <property type="project" value="UniProtKB-SubCell"/>
</dbReference>
<dbReference type="InterPro" id="IPR013011">
    <property type="entry name" value="PTS_EIIB_2"/>
</dbReference>
<feature type="domain" description="PTS EIIA type-2" evidence="26">
    <location>
        <begin position="484"/>
        <end position="621"/>
    </location>
</feature>
<feature type="domain" description="PTS EIIB type-2" evidence="27">
    <location>
        <begin position="374"/>
        <end position="468"/>
    </location>
</feature>
<keyword evidence="18 25" id="KW-1133">Transmembrane helix</keyword>
<dbReference type="AlphaFoldDB" id="A0AAW4VSW6"/>
<keyword evidence="30" id="KW-1185">Reference proteome</keyword>
<proteinExistence type="predicted"/>
<dbReference type="EC" id="2.7.1.197" evidence="5"/>
<evidence type="ECO:0000256" key="25">
    <source>
        <dbReference type="SAM" id="Phobius"/>
    </source>
</evidence>
<keyword evidence="15" id="KW-0598">Phosphotransferase system</keyword>
<dbReference type="InterPro" id="IPR036095">
    <property type="entry name" value="PTS_EIIB-like_sf"/>
</dbReference>
<evidence type="ECO:0000256" key="21">
    <source>
        <dbReference type="ARBA" id="ARBA00030684"/>
    </source>
</evidence>
<evidence type="ECO:0000256" key="7">
    <source>
        <dbReference type="ARBA" id="ARBA00015039"/>
    </source>
</evidence>
<feature type="transmembrane region" description="Helical" evidence="25">
    <location>
        <begin position="309"/>
        <end position="331"/>
    </location>
</feature>
<comment type="subunit">
    <text evidence="4">Homodimer.</text>
</comment>
<comment type="function">
    <text evidence="2">The phosphoenolpyruvate-dependent sugar phosphotransferase system (sugar PTS), a major carbohydrate active transport system, catalyzes the phosphorylation of incoming sugar substrates concomitantly with their translocation across the cell membrane. The enzyme II CmtAB PTS system is involved in D-mannitol transport.</text>
</comment>
<evidence type="ECO:0000256" key="9">
    <source>
        <dbReference type="ARBA" id="ARBA00022448"/>
    </source>
</evidence>
<comment type="caution">
    <text evidence="29">The sequence shown here is derived from an EMBL/GenBank/DDBJ whole genome shotgun (WGS) entry which is preliminary data.</text>
</comment>
<evidence type="ECO:0000259" key="26">
    <source>
        <dbReference type="PROSITE" id="PS51094"/>
    </source>
</evidence>
<gene>
    <name evidence="29" type="ORF">LKD22_02055</name>
</gene>
<feature type="transmembrane region" description="Helical" evidence="25">
    <location>
        <begin position="76"/>
        <end position="105"/>
    </location>
</feature>
<dbReference type="NCBIfam" id="TIGR00851">
    <property type="entry name" value="mtlA"/>
    <property type="match status" value="1"/>
</dbReference>
<evidence type="ECO:0000256" key="14">
    <source>
        <dbReference type="ARBA" id="ARBA00022679"/>
    </source>
</evidence>
<dbReference type="Pfam" id="PF02302">
    <property type="entry name" value="PTS_IIB"/>
    <property type="match status" value="1"/>
</dbReference>
<keyword evidence="12" id="KW-0597">Phosphoprotein</keyword>
<dbReference type="SUPFAM" id="SSF55804">
    <property type="entry name" value="Phoshotransferase/anion transport protein"/>
    <property type="match status" value="1"/>
</dbReference>
<dbReference type="GO" id="GO:0016301">
    <property type="term" value="F:kinase activity"/>
    <property type="evidence" value="ECO:0007669"/>
    <property type="project" value="UniProtKB-KW"/>
</dbReference>
<evidence type="ECO:0000256" key="4">
    <source>
        <dbReference type="ARBA" id="ARBA00011738"/>
    </source>
</evidence>
<keyword evidence="14 29" id="KW-0808">Transferase</keyword>
<dbReference type="PROSITE" id="PS51099">
    <property type="entry name" value="PTS_EIIB_TYPE_2"/>
    <property type="match status" value="1"/>
</dbReference>
<keyword evidence="13" id="KW-0762">Sugar transport</keyword>
<evidence type="ECO:0000259" key="27">
    <source>
        <dbReference type="PROSITE" id="PS51099"/>
    </source>
</evidence>
<comment type="subcellular location">
    <subcellularLocation>
        <location evidence="3">Cell inner membrane</location>
        <topology evidence="3">Multi-pass membrane protein</topology>
    </subcellularLocation>
</comment>
<evidence type="ECO:0000256" key="11">
    <source>
        <dbReference type="ARBA" id="ARBA00022519"/>
    </source>
</evidence>
<feature type="transmembrane region" description="Helical" evidence="25">
    <location>
        <begin position="242"/>
        <end position="261"/>
    </location>
</feature>
<protein>
    <recommendedName>
        <fullName evidence="6">Mannitol-specific phosphotransferase enzyme IIA component</fullName>
        <ecNumber evidence="5">2.7.1.197</ecNumber>
    </recommendedName>
    <alternativeName>
        <fullName evidence="22">EIIA</fullName>
    </alternativeName>
    <alternativeName>
        <fullName evidence="24">EIICB-Mtl</fullName>
    </alternativeName>
    <alternativeName>
        <fullName evidence="21">EIICBA-Mtl</fullName>
    </alternativeName>
    <alternativeName>
        <fullName evidence="23">EIII</fullName>
    </alternativeName>
    <alternativeName>
        <fullName evidence="20">PTS system mannitol-specific EIIA component</fullName>
    </alternativeName>
    <alternativeName>
        <fullName evidence="8">PTS system mannitol-specific EIICB component</fullName>
    </alternativeName>
    <alternativeName>
        <fullName evidence="7">PTS system mannitol-specific EIICBA component</fullName>
    </alternativeName>
</protein>
<evidence type="ECO:0000256" key="13">
    <source>
        <dbReference type="ARBA" id="ARBA00022597"/>
    </source>
</evidence>
<keyword evidence="19 25" id="KW-0472">Membrane</keyword>
<feature type="domain" description="PTS EIIC type-2" evidence="28">
    <location>
        <begin position="8"/>
        <end position="344"/>
    </location>
</feature>